<organism evidence="1 2">
    <name type="scientific">Oedothorax gibbosus</name>
    <dbReference type="NCBI Taxonomy" id="931172"/>
    <lineage>
        <taxon>Eukaryota</taxon>
        <taxon>Metazoa</taxon>
        <taxon>Ecdysozoa</taxon>
        <taxon>Arthropoda</taxon>
        <taxon>Chelicerata</taxon>
        <taxon>Arachnida</taxon>
        <taxon>Araneae</taxon>
        <taxon>Araneomorphae</taxon>
        <taxon>Entelegynae</taxon>
        <taxon>Araneoidea</taxon>
        <taxon>Linyphiidae</taxon>
        <taxon>Erigoninae</taxon>
        <taxon>Oedothorax</taxon>
    </lineage>
</organism>
<accession>A0AAV6U8R3</accession>
<reference evidence="1 2" key="1">
    <citation type="journal article" date="2022" name="Nat. Ecol. Evol.">
        <title>A masculinizing supergene underlies an exaggerated male reproductive morph in a spider.</title>
        <authorList>
            <person name="Hendrickx F."/>
            <person name="De Corte Z."/>
            <person name="Sonet G."/>
            <person name="Van Belleghem S.M."/>
            <person name="Kostlbacher S."/>
            <person name="Vangestel C."/>
        </authorList>
    </citation>
    <scope>NUCLEOTIDE SEQUENCE [LARGE SCALE GENOMIC DNA]</scope>
    <source>
        <strain evidence="1">W744_W776</strain>
    </source>
</reference>
<dbReference type="Proteomes" id="UP000827092">
    <property type="component" value="Unassembled WGS sequence"/>
</dbReference>
<dbReference type="EMBL" id="JAFNEN010000559">
    <property type="protein sequence ID" value="KAG8180569.1"/>
    <property type="molecule type" value="Genomic_DNA"/>
</dbReference>
<evidence type="ECO:0000313" key="2">
    <source>
        <dbReference type="Proteomes" id="UP000827092"/>
    </source>
</evidence>
<protein>
    <submittedName>
        <fullName evidence="1">Uncharacterized protein</fullName>
    </submittedName>
</protein>
<keyword evidence="2" id="KW-1185">Reference proteome</keyword>
<proteinExistence type="predicted"/>
<sequence length="111" mass="12726">MFSLLANGALTIRDPASGTNLYLLFDDVHLLKSIPNNWLNQADKDKTFTCPIFEEDGETEEGIIRPRFGLLRTTHRLEESSNVKCAFHLNAKTLSHIYRKTKRFASSQRFP</sequence>
<gene>
    <name evidence="1" type="ORF">JTE90_018188</name>
</gene>
<name>A0AAV6U8R3_9ARAC</name>
<dbReference type="AlphaFoldDB" id="A0AAV6U8R3"/>
<comment type="caution">
    <text evidence="1">The sequence shown here is derived from an EMBL/GenBank/DDBJ whole genome shotgun (WGS) entry which is preliminary data.</text>
</comment>
<evidence type="ECO:0000313" key="1">
    <source>
        <dbReference type="EMBL" id="KAG8180569.1"/>
    </source>
</evidence>